<feature type="domain" description="TonB-dependent receptor plug" evidence="12">
    <location>
        <begin position="219"/>
        <end position="325"/>
    </location>
</feature>
<dbReference type="InterPro" id="IPR023997">
    <property type="entry name" value="TonB-dep_OMP_SusC/RagA_CS"/>
</dbReference>
<dbReference type="Proteomes" id="UP000183670">
    <property type="component" value="Unassembled WGS sequence"/>
</dbReference>
<evidence type="ECO:0000259" key="12">
    <source>
        <dbReference type="Pfam" id="PF07715"/>
    </source>
</evidence>
<dbReference type="EMBL" id="FNDO01000001">
    <property type="protein sequence ID" value="SDH10067.1"/>
    <property type="molecule type" value="Genomic_DNA"/>
</dbReference>
<dbReference type="InterPro" id="IPR039426">
    <property type="entry name" value="TonB-dep_rcpt-like"/>
</dbReference>
<evidence type="ECO:0000313" key="21">
    <source>
        <dbReference type="Proteomes" id="UP000435985"/>
    </source>
</evidence>
<protein>
    <submittedName>
        <fullName evidence="13">TonB-dependent receptor</fullName>
    </submittedName>
    <submittedName>
        <fullName evidence="17">TonB-linked outer membrane protein, SusC/RagA family</fullName>
    </submittedName>
</protein>
<evidence type="ECO:0000256" key="1">
    <source>
        <dbReference type="ARBA" id="ARBA00004571"/>
    </source>
</evidence>
<dbReference type="GO" id="GO:0009279">
    <property type="term" value="C:cell outer membrane"/>
    <property type="evidence" value="ECO:0007669"/>
    <property type="project" value="UniProtKB-SubCell"/>
</dbReference>
<evidence type="ECO:0000256" key="2">
    <source>
        <dbReference type="ARBA" id="ARBA00022448"/>
    </source>
</evidence>
<keyword evidence="6 8" id="KW-0472">Membrane</keyword>
<dbReference type="RefSeq" id="WP_004302517.1">
    <property type="nucleotide sequence ID" value="NZ_CAAKNR010000210.1"/>
</dbReference>
<dbReference type="EMBL" id="VWFC01000008">
    <property type="protein sequence ID" value="KAB1327679.1"/>
    <property type="molecule type" value="Genomic_DNA"/>
</dbReference>
<dbReference type="Proteomes" id="UP000375690">
    <property type="component" value="Unassembled WGS sequence"/>
</dbReference>
<dbReference type="EMBL" id="VWFO01000036">
    <property type="protein sequence ID" value="KAA4661751.1"/>
    <property type="molecule type" value="Genomic_DNA"/>
</dbReference>
<keyword evidence="2 8" id="KW-0813">Transport</keyword>
<evidence type="ECO:0000313" key="18">
    <source>
        <dbReference type="Proteomes" id="UP000181870"/>
    </source>
</evidence>
<dbReference type="InterPro" id="IPR008969">
    <property type="entry name" value="CarboxyPept-like_regulatory"/>
</dbReference>
<evidence type="ECO:0000313" key="20">
    <source>
        <dbReference type="Proteomes" id="UP000375690"/>
    </source>
</evidence>
<evidence type="ECO:0000313" key="14">
    <source>
        <dbReference type="EMBL" id="KAB1327679.1"/>
    </source>
</evidence>
<reference evidence="20 21" key="2">
    <citation type="journal article" date="2019" name="Nat. Med.">
        <title>A library of human gut bacterial isolates paired with longitudinal multiomics data enables mechanistic microbiome research.</title>
        <authorList>
            <person name="Poyet M."/>
            <person name="Groussin M."/>
            <person name="Gibbons S.M."/>
            <person name="Avila-Pacheco J."/>
            <person name="Jiang X."/>
            <person name="Kearney S.M."/>
            <person name="Perrotta A.R."/>
            <person name="Berdy B."/>
            <person name="Zhao S."/>
            <person name="Lieberman T.D."/>
            <person name="Swanson P.K."/>
            <person name="Smith M."/>
            <person name="Roesemann S."/>
            <person name="Alexander J.E."/>
            <person name="Rich S.A."/>
            <person name="Livny J."/>
            <person name="Vlamakis H."/>
            <person name="Clish C."/>
            <person name="Bullock K."/>
            <person name="Deik A."/>
            <person name="Scott J."/>
            <person name="Pierce K.A."/>
            <person name="Xavier R.J."/>
            <person name="Alm E.J."/>
        </authorList>
    </citation>
    <scope>NUCLEOTIDE SEQUENCE [LARGE SCALE GENOMIC DNA]</scope>
    <source>
        <strain evidence="13 21">BIOML-A14</strain>
        <strain evidence="14 20">BIOML-A2</strain>
    </source>
</reference>
<evidence type="ECO:0000313" key="15">
    <source>
        <dbReference type="EMBL" id="MDC2741843.1"/>
    </source>
</evidence>
<evidence type="ECO:0000256" key="3">
    <source>
        <dbReference type="ARBA" id="ARBA00022452"/>
    </source>
</evidence>
<sequence>MNRKTITTTVVSLAKAFCLAGLLSVPAYSSASTVSFEKVNGMYILKAEDSTVKQVFDYIEKHSQYVFVYDQPVKDRLNNKVNIELKGKSIDAILTEVCRLADLKYTIQNRQVTITANPSKKATTQVKKAKRISGQVVDATDLPMIGATVRVKGSDAATITDLDGKFQIDVPEGSELLISYVGFVDKIVRIDSKNMYAIVMEEASRALNEVVVIGYGVVKKKDLTGAVAAVKGEELVNKRTAMLSNALQGSLSGVMVTRNSSAPGAGAASIRVRGITTMGESSPLVIVDGVQSSLDYVNSNDVESISVLKDAAAASIYGSKAAAGVILVTTKRGNDTGKINLKYNAEFGWEIPTKQPSMVGVTRYLEMSNELKYNDNPTGGFFQEYTADKTKNWVKYNATDPNNYPITDWTDLILKSSAPRMTHTLSVSGGNKAVKSVATLSYDEVDGLYDGRGFQRYMFRSNNDFNINDKLSAQIDVNIRHAKSTATNYDPFDTMRKMPAIYPATWDDGRLASGKSGANPYGLLVAGGNSVAHSTQVAGKGSLTFKPIKGLSISGIVSPFINYQKKKAFKNSCGYTLPDDPETFGGYFDSGSTWTTNSLTETRNDDYNVTSQAIANYMGTFGSHNLTVMAGFENYYMKSESLGAARDKYELTGYPYLNIGSEDFQTNSGTGSEYTSNSVFGRVIYSYADRYLFQANVRHDGSSRFAKGYRWGTFPSFSAGWVASEEKFMKNLKWDWLSFLKLRGSWGMLGNERIGSNYFPYIALMSFGNSLFYMADGSVVSDKTARPAVLAVEDITWETTTSTDLGLDVNFLNNRLQFHFDYYWKETKDMLLNIEIPYFMGYNNPSTNAGKMSTHGYDIEVAWNDQIGDFKYGVNVNFSDFLSKIDYMNDGEQISGGKIKRAGVLFNEFYGYVCEGIYQTQEEVNNSARTSTTVTVGDLKYRDISGPDGVPDGVISPEYDRVPLGNSLPRFQYGGSLNASYKGIDFSLAFQGIGKQNSYLSTSMVQPLRDNYGNVPAILEGKYWSPFNTTEENLAAKYPRLSNVSKSNNYATSNFWMFNGSYFRLKNITLGYTLPKSWTQKAGINRARFYVSGSDLFCLSNFPSGWDPEMGTSDYPITTSLVMGIQVNF</sequence>
<comment type="subcellular location">
    <subcellularLocation>
        <location evidence="1 8">Cell outer membrane</location>
        <topology evidence="1 8">Multi-pass membrane protein</topology>
    </subcellularLocation>
</comment>
<comment type="similarity">
    <text evidence="8 9">Belongs to the TonB-dependent receptor family.</text>
</comment>
<dbReference type="Pfam" id="PF00593">
    <property type="entry name" value="TonB_dep_Rec_b-barrel"/>
    <property type="match status" value="1"/>
</dbReference>
<feature type="chain" id="PRO_5010470563" evidence="10">
    <location>
        <begin position="32"/>
        <end position="1129"/>
    </location>
</feature>
<keyword evidence="10" id="KW-0732">Signal</keyword>
<dbReference type="EMBL" id="FMYE01000017">
    <property type="protein sequence ID" value="SDB77104.1"/>
    <property type="molecule type" value="Genomic_DNA"/>
</dbReference>
<dbReference type="Gene3D" id="2.60.40.1120">
    <property type="entry name" value="Carboxypeptidase-like, regulatory domain"/>
    <property type="match status" value="1"/>
</dbReference>
<dbReference type="InterPro" id="IPR000531">
    <property type="entry name" value="Beta-barrel_TonB"/>
</dbReference>
<dbReference type="EMBL" id="JAQNZF010000006">
    <property type="protein sequence ID" value="MDC2741843.1"/>
    <property type="molecule type" value="Genomic_DNA"/>
</dbReference>
<dbReference type="PROSITE" id="PS52016">
    <property type="entry name" value="TONB_DEPENDENT_REC_3"/>
    <property type="match status" value="1"/>
</dbReference>
<dbReference type="Pfam" id="PF13715">
    <property type="entry name" value="CarbopepD_reg_2"/>
    <property type="match status" value="1"/>
</dbReference>
<keyword evidence="7 8" id="KW-0998">Cell outer membrane</keyword>
<dbReference type="SUPFAM" id="SSF56935">
    <property type="entry name" value="Porins"/>
    <property type="match status" value="1"/>
</dbReference>
<dbReference type="NCBIfam" id="TIGR04057">
    <property type="entry name" value="SusC_RagA_signa"/>
    <property type="match status" value="1"/>
</dbReference>
<gene>
    <name evidence="14" type="ORF">F3B53_09400</name>
    <name evidence="13" type="ORF">F3B98_21875</name>
    <name evidence="15" type="ORF">PO382_06360</name>
    <name evidence="16" type="ORF">SAMN05192581_101725</name>
    <name evidence="17" type="ORF">SAMN05192582_1001145</name>
</gene>
<evidence type="ECO:0000256" key="9">
    <source>
        <dbReference type="RuleBase" id="RU003357"/>
    </source>
</evidence>
<evidence type="ECO:0000256" key="4">
    <source>
        <dbReference type="ARBA" id="ARBA00022692"/>
    </source>
</evidence>
<dbReference type="SUPFAM" id="SSF49464">
    <property type="entry name" value="Carboxypeptidase regulatory domain-like"/>
    <property type="match status" value="1"/>
</dbReference>
<evidence type="ECO:0000256" key="5">
    <source>
        <dbReference type="ARBA" id="ARBA00023077"/>
    </source>
</evidence>
<proteinExistence type="inferred from homology"/>
<evidence type="ECO:0000259" key="11">
    <source>
        <dbReference type="Pfam" id="PF00593"/>
    </source>
</evidence>
<organism evidence="17 18">
    <name type="scientific">Bacteroides ovatus</name>
    <dbReference type="NCBI Taxonomy" id="28116"/>
    <lineage>
        <taxon>Bacteria</taxon>
        <taxon>Pseudomonadati</taxon>
        <taxon>Bacteroidota</taxon>
        <taxon>Bacteroidia</taxon>
        <taxon>Bacteroidales</taxon>
        <taxon>Bacteroidaceae</taxon>
        <taxon>Bacteroides</taxon>
    </lineage>
</organism>
<accession>A0A1G7ZNC7</accession>
<dbReference type="InterPro" id="IPR012910">
    <property type="entry name" value="Plug_dom"/>
</dbReference>
<evidence type="ECO:0000313" key="16">
    <source>
        <dbReference type="EMBL" id="SDB77104.1"/>
    </source>
</evidence>
<dbReference type="InterPro" id="IPR023996">
    <property type="entry name" value="TonB-dep_OMP_SusC/RagA"/>
</dbReference>
<name>A0A1G7ZNC7_BACOV</name>
<dbReference type="Proteomes" id="UP000181870">
    <property type="component" value="Unassembled WGS sequence"/>
</dbReference>
<reference evidence="15" key="3">
    <citation type="submission" date="2022-10" db="EMBL/GenBank/DDBJ databases">
        <title>Human gut microbiome strain richness.</title>
        <authorList>
            <person name="Chen-Liaw A."/>
        </authorList>
    </citation>
    <scope>NUCLEOTIDE SEQUENCE</scope>
    <source>
        <strain evidence="15">BSD2780120875st1_E1_BSD2780120875_150330</strain>
    </source>
</reference>
<dbReference type="Gene3D" id="2.170.130.10">
    <property type="entry name" value="TonB-dependent receptor, plug domain"/>
    <property type="match status" value="1"/>
</dbReference>
<dbReference type="NCBIfam" id="TIGR04056">
    <property type="entry name" value="OMP_RagA_SusC"/>
    <property type="match status" value="1"/>
</dbReference>
<reference evidence="18 19" key="1">
    <citation type="submission" date="2016-10" db="EMBL/GenBank/DDBJ databases">
        <authorList>
            <person name="de Groot N.N."/>
        </authorList>
    </citation>
    <scope>NUCLEOTIDE SEQUENCE [LARGE SCALE GENOMIC DNA]</scope>
    <source>
        <strain evidence="16 19">NLAE-zl-C500</strain>
        <strain evidence="17 18">NLAE-zl-C57</strain>
    </source>
</reference>
<keyword evidence="4 8" id="KW-0812">Transmembrane</keyword>
<keyword evidence="13" id="KW-0675">Receptor</keyword>
<dbReference type="Pfam" id="PF07715">
    <property type="entry name" value="Plug"/>
    <property type="match status" value="1"/>
</dbReference>
<evidence type="ECO:0000256" key="10">
    <source>
        <dbReference type="SAM" id="SignalP"/>
    </source>
</evidence>
<dbReference type="Proteomes" id="UP000435985">
    <property type="component" value="Unassembled WGS sequence"/>
</dbReference>
<evidence type="ECO:0000313" key="19">
    <source>
        <dbReference type="Proteomes" id="UP000183670"/>
    </source>
</evidence>
<dbReference type="InterPro" id="IPR037066">
    <property type="entry name" value="Plug_dom_sf"/>
</dbReference>
<feature type="domain" description="TonB-dependent receptor-like beta-barrel" evidence="11">
    <location>
        <begin position="568"/>
        <end position="1084"/>
    </location>
</feature>
<feature type="signal peptide" evidence="10">
    <location>
        <begin position="1"/>
        <end position="31"/>
    </location>
</feature>
<dbReference type="InterPro" id="IPR036942">
    <property type="entry name" value="Beta-barrel_TonB_sf"/>
</dbReference>
<dbReference type="AlphaFoldDB" id="A0A1G7ZNC7"/>
<dbReference type="Gene3D" id="2.40.170.20">
    <property type="entry name" value="TonB-dependent receptor, beta-barrel domain"/>
    <property type="match status" value="1"/>
</dbReference>
<evidence type="ECO:0000256" key="6">
    <source>
        <dbReference type="ARBA" id="ARBA00023136"/>
    </source>
</evidence>
<evidence type="ECO:0000313" key="17">
    <source>
        <dbReference type="EMBL" id="SDH10067.1"/>
    </source>
</evidence>
<keyword evidence="3 8" id="KW-1134">Transmembrane beta strand</keyword>
<evidence type="ECO:0000256" key="7">
    <source>
        <dbReference type="ARBA" id="ARBA00023237"/>
    </source>
</evidence>
<dbReference type="Proteomes" id="UP001219389">
    <property type="component" value="Unassembled WGS sequence"/>
</dbReference>
<evidence type="ECO:0000256" key="8">
    <source>
        <dbReference type="PROSITE-ProRule" id="PRU01360"/>
    </source>
</evidence>
<keyword evidence="5 9" id="KW-0798">TonB box</keyword>
<evidence type="ECO:0000313" key="13">
    <source>
        <dbReference type="EMBL" id="KAA4661751.1"/>
    </source>
</evidence>